<feature type="transmembrane region" description="Helical" evidence="7">
    <location>
        <begin position="148"/>
        <end position="169"/>
    </location>
</feature>
<sequence>MASTLSWKDRVWTVWFAVHLAVILLVDAVPLYPAHLHEPPSSPLHFLDRLRSFYITTYNDPIMQWTPDSGHDNWIPFFFNFEIIFLLPTCLYAVYQHAVKADRKTGFTGSEELLYLVYAFVTGFTTLVCLNDVAYWDPAVYSAQDKMMFVFGLYGPYFAIPAIMFADMYSRLLRRLRVTEGVGSVKKTQ</sequence>
<evidence type="ECO:0000256" key="4">
    <source>
        <dbReference type="ARBA" id="ARBA00022824"/>
    </source>
</evidence>
<keyword evidence="5 7" id="KW-1133">Transmembrane helix</keyword>
<dbReference type="Proteomes" id="UP000182658">
    <property type="component" value="Unassembled WGS sequence"/>
</dbReference>
<dbReference type="InParanoid" id="A0A1J7IM42"/>
<dbReference type="Pfam" id="PF05241">
    <property type="entry name" value="EBP"/>
    <property type="match status" value="1"/>
</dbReference>
<evidence type="ECO:0000256" key="5">
    <source>
        <dbReference type="ARBA" id="ARBA00022989"/>
    </source>
</evidence>
<evidence type="ECO:0000313" key="10">
    <source>
        <dbReference type="Proteomes" id="UP000182658"/>
    </source>
</evidence>
<dbReference type="PANTHER" id="PTHR31204">
    <property type="entry name" value="SIGMA INTRACELLULAR RECEPTOR 2"/>
    <property type="match status" value="1"/>
</dbReference>
<dbReference type="PANTHER" id="PTHR31204:SF1">
    <property type="entry name" value="SIGMA INTRACELLULAR RECEPTOR 2"/>
    <property type="match status" value="1"/>
</dbReference>
<keyword evidence="3 7" id="KW-0812">Transmembrane</keyword>
<evidence type="ECO:0000313" key="9">
    <source>
        <dbReference type="EMBL" id="OIW28647.1"/>
    </source>
</evidence>
<dbReference type="OrthoDB" id="433124at2759"/>
<feature type="domain" description="EXPERA" evidence="8">
    <location>
        <begin position="8"/>
        <end position="165"/>
    </location>
</feature>
<dbReference type="InterPro" id="IPR051987">
    <property type="entry name" value="Sigma-2_receptor-like"/>
</dbReference>
<evidence type="ECO:0000256" key="7">
    <source>
        <dbReference type="PIRNR" id="PIRNR031032"/>
    </source>
</evidence>
<feature type="transmembrane region" description="Helical" evidence="7">
    <location>
        <begin position="74"/>
        <end position="95"/>
    </location>
</feature>
<dbReference type="STRING" id="1408157.A0A1J7IM42"/>
<dbReference type="EMBL" id="KV875098">
    <property type="protein sequence ID" value="OIW28647.1"/>
    <property type="molecule type" value="Genomic_DNA"/>
</dbReference>
<dbReference type="AlphaFoldDB" id="A0A1J7IM42"/>
<feature type="transmembrane region" description="Helical" evidence="7">
    <location>
        <begin position="115"/>
        <end position="136"/>
    </location>
</feature>
<proteinExistence type="inferred from homology"/>
<keyword evidence="6 7" id="KW-0472">Membrane</keyword>
<comment type="similarity">
    <text evidence="2">Belongs to the TMEM97/sigma-2 receptor family.</text>
</comment>
<dbReference type="PIRSF" id="PIRSF031032">
    <property type="entry name" value="TMP_97_prd"/>
    <property type="match status" value="1"/>
</dbReference>
<evidence type="ECO:0000256" key="1">
    <source>
        <dbReference type="ARBA" id="ARBA00004477"/>
    </source>
</evidence>
<dbReference type="InterPro" id="IPR033118">
    <property type="entry name" value="EXPERA"/>
</dbReference>
<evidence type="ECO:0000256" key="6">
    <source>
        <dbReference type="ARBA" id="ARBA00023136"/>
    </source>
</evidence>
<keyword evidence="4 7" id="KW-0256">Endoplasmic reticulum</keyword>
<feature type="transmembrane region" description="Helical" evidence="7">
    <location>
        <begin position="12"/>
        <end position="32"/>
    </location>
</feature>
<evidence type="ECO:0000256" key="3">
    <source>
        <dbReference type="ARBA" id="ARBA00022692"/>
    </source>
</evidence>
<protein>
    <recommendedName>
        <fullName evidence="7">Efficient mitochondria targeting-associated protein 19</fullName>
    </recommendedName>
</protein>
<dbReference type="PROSITE" id="PS51751">
    <property type="entry name" value="EXPERA"/>
    <property type="match status" value="1"/>
</dbReference>
<dbReference type="GO" id="GO:0005789">
    <property type="term" value="C:endoplasmic reticulum membrane"/>
    <property type="evidence" value="ECO:0007669"/>
    <property type="project" value="UniProtKB-SubCell"/>
</dbReference>
<keyword evidence="10" id="KW-1185">Reference proteome</keyword>
<comment type="subcellular location">
    <subcellularLocation>
        <location evidence="1">Endoplasmic reticulum membrane</location>
        <topology evidence="1">Multi-pass membrane protein</topology>
    </subcellularLocation>
</comment>
<gene>
    <name evidence="9" type="ORF">CONLIGDRAFT_632907</name>
</gene>
<evidence type="ECO:0000256" key="2">
    <source>
        <dbReference type="ARBA" id="ARBA00009096"/>
    </source>
</evidence>
<reference evidence="9 10" key="1">
    <citation type="submission" date="2016-10" db="EMBL/GenBank/DDBJ databases">
        <title>Draft genome sequence of Coniochaeta ligniaria NRRL30616, a lignocellulolytic fungus for bioabatement of inhibitors in plant biomass hydrolysates.</title>
        <authorList>
            <consortium name="DOE Joint Genome Institute"/>
            <person name="Jimenez D.J."/>
            <person name="Hector R.E."/>
            <person name="Riley R."/>
            <person name="Sun H."/>
            <person name="Grigoriev I.V."/>
            <person name="Van Elsas J.D."/>
            <person name="Nichols N.N."/>
        </authorList>
    </citation>
    <scope>NUCLEOTIDE SEQUENCE [LARGE SCALE GENOMIC DNA]</scope>
    <source>
        <strain evidence="9 10">NRRL 30616</strain>
    </source>
</reference>
<dbReference type="InterPro" id="IPR016964">
    <property type="entry name" value="Sigma2_recept"/>
</dbReference>
<accession>A0A1J7IM42</accession>
<name>A0A1J7IM42_9PEZI</name>
<organism evidence="9 10">
    <name type="scientific">Coniochaeta ligniaria NRRL 30616</name>
    <dbReference type="NCBI Taxonomy" id="1408157"/>
    <lineage>
        <taxon>Eukaryota</taxon>
        <taxon>Fungi</taxon>
        <taxon>Dikarya</taxon>
        <taxon>Ascomycota</taxon>
        <taxon>Pezizomycotina</taxon>
        <taxon>Sordariomycetes</taxon>
        <taxon>Sordariomycetidae</taxon>
        <taxon>Coniochaetales</taxon>
        <taxon>Coniochaetaceae</taxon>
        <taxon>Coniochaeta</taxon>
    </lineage>
</organism>
<evidence type="ECO:0000259" key="8">
    <source>
        <dbReference type="PROSITE" id="PS51751"/>
    </source>
</evidence>